<evidence type="ECO:0000313" key="1">
    <source>
        <dbReference type="EMBL" id="NYF52556.1"/>
    </source>
</evidence>
<proteinExistence type="predicted"/>
<dbReference type="AlphaFoldDB" id="A0A7Y9T3N1"/>
<sequence length="43" mass="4833">MAKKVGMLYKKDNKGPALRAVFRFPLWQPDRLAVSGSIRGETV</sequence>
<organism evidence="1 2">
    <name type="scientific">Tunturiibacter lichenicola</name>
    <dbReference type="NCBI Taxonomy" id="2051959"/>
    <lineage>
        <taxon>Bacteria</taxon>
        <taxon>Pseudomonadati</taxon>
        <taxon>Acidobacteriota</taxon>
        <taxon>Terriglobia</taxon>
        <taxon>Terriglobales</taxon>
        <taxon>Acidobacteriaceae</taxon>
        <taxon>Tunturiibacter</taxon>
    </lineage>
</organism>
<reference evidence="1 2" key="1">
    <citation type="submission" date="2020-07" db="EMBL/GenBank/DDBJ databases">
        <title>Genomic Encyclopedia of Type Strains, Phase IV (KMG-V): Genome sequencing to study the core and pangenomes of soil and plant-associated prokaryotes.</title>
        <authorList>
            <person name="Whitman W."/>
        </authorList>
    </citation>
    <scope>NUCLEOTIDE SEQUENCE [LARGE SCALE GENOMIC DNA]</scope>
    <source>
        <strain evidence="1 2">M8UP30</strain>
    </source>
</reference>
<name>A0A7Y9T3N1_9BACT</name>
<dbReference type="EMBL" id="JACCCV010000002">
    <property type="protein sequence ID" value="NYF52556.1"/>
    <property type="molecule type" value="Genomic_DNA"/>
</dbReference>
<protein>
    <submittedName>
        <fullName evidence="1">Uncharacterized protein</fullName>
    </submittedName>
</protein>
<gene>
    <name evidence="1" type="ORF">HDF12_002955</name>
</gene>
<comment type="caution">
    <text evidence="1">The sequence shown here is derived from an EMBL/GenBank/DDBJ whole genome shotgun (WGS) entry which is preliminary data.</text>
</comment>
<dbReference type="Proteomes" id="UP000534186">
    <property type="component" value="Unassembled WGS sequence"/>
</dbReference>
<accession>A0A7Y9T3N1</accession>
<evidence type="ECO:0000313" key="2">
    <source>
        <dbReference type="Proteomes" id="UP000534186"/>
    </source>
</evidence>